<dbReference type="EMBL" id="JAAIUW010000013">
    <property type="protein sequence ID" value="KAF7801482.1"/>
    <property type="molecule type" value="Genomic_DNA"/>
</dbReference>
<accession>A0A834SII7</accession>
<keyword evidence="2" id="KW-1185">Reference proteome</keyword>
<protein>
    <submittedName>
        <fullName evidence="1">Uncharacterized protein</fullName>
    </submittedName>
</protein>
<dbReference type="AlphaFoldDB" id="A0A834SII7"/>
<sequence length="87" mass="9195">MVKIDQDYIQAITDQFFEIKTIALVSILIINQSLGVEAEAIGAIGGEAEIGGERKGETAEREAEEEVQNGVAAESLGIASYVLAEIG</sequence>
<evidence type="ECO:0000313" key="1">
    <source>
        <dbReference type="EMBL" id="KAF7801482.1"/>
    </source>
</evidence>
<dbReference type="Proteomes" id="UP000634136">
    <property type="component" value="Unassembled WGS sequence"/>
</dbReference>
<evidence type="ECO:0000313" key="2">
    <source>
        <dbReference type="Proteomes" id="UP000634136"/>
    </source>
</evidence>
<proteinExistence type="predicted"/>
<gene>
    <name evidence="1" type="ORF">G2W53_040593</name>
</gene>
<reference evidence="1" key="1">
    <citation type="submission" date="2020-09" db="EMBL/GenBank/DDBJ databases">
        <title>Genome-Enabled Discovery of Anthraquinone Biosynthesis in Senna tora.</title>
        <authorList>
            <person name="Kang S.-H."/>
            <person name="Pandey R.P."/>
            <person name="Lee C.-M."/>
            <person name="Sim J.-S."/>
            <person name="Jeong J.-T."/>
            <person name="Choi B.-S."/>
            <person name="Jung M."/>
            <person name="Ginzburg D."/>
            <person name="Zhao K."/>
            <person name="Won S.Y."/>
            <person name="Oh T.-J."/>
            <person name="Yu Y."/>
            <person name="Kim N.-H."/>
            <person name="Lee O.R."/>
            <person name="Lee T.-H."/>
            <person name="Bashyal P."/>
            <person name="Kim T.-S."/>
            <person name="Lee W.-H."/>
            <person name="Kawkins C."/>
            <person name="Kim C.-K."/>
            <person name="Kim J.S."/>
            <person name="Ahn B.O."/>
            <person name="Rhee S.Y."/>
            <person name="Sohng J.K."/>
        </authorList>
    </citation>
    <scope>NUCLEOTIDE SEQUENCE</scope>
    <source>
        <tissue evidence="1">Leaf</tissue>
    </source>
</reference>
<comment type="caution">
    <text evidence="1">The sequence shown here is derived from an EMBL/GenBank/DDBJ whole genome shotgun (WGS) entry which is preliminary data.</text>
</comment>
<organism evidence="1 2">
    <name type="scientific">Senna tora</name>
    <dbReference type="NCBI Taxonomy" id="362788"/>
    <lineage>
        <taxon>Eukaryota</taxon>
        <taxon>Viridiplantae</taxon>
        <taxon>Streptophyta</taxon>
        <taxon>Embryophyta</taxon>
        <taxon>Tracheophyta</taxon>
        <taxon>Spermatophyta</taxon>
        <taxon>Magnoliopsida</taxon>
        <taxon>eudicotyledons</taxon>
        <taxon>Gunneridae</taxon>
        <taxon>Pentapetalae</taxon>
        <taxon>rosids</taxon>
        <taxon>fabids</taxon>
        <taxon>Fabales</taxon>
        <taxon>Fabaceae</taxon>
        <taxon>Caesalpinioideae</taxon>
        <taxon>Cassia clade</taxon>
        <taxon>Senna</taxon>
    </lineage>
</organism>
<name>A0A834SII7_9FABA</name>